<dbReference type="SUPFAM" id="SSF52540">
    <property type="entry name" value="P-loop containing nucleoside triphosphate hydrolases"/>
    <property type="match status" value="1"/>
</dbReference>
<dbReference type="GO" id="GO:0003677">
    <property type="term" value="F:DNA binding"/>
    <property type="evidence" value="ECO:0007669"/>
    <property type="project" value="UniProtKB-UniRule"/>
</dbReference>
<comment type="catalytic activity">
    <reaction evidence="14 15">
        <text>ATP + H2O = ADP + phosphate + H(+)</text>
        <dbReference type="Rhea" id="RHEA:13065"/>
        <dbReference type="ChEBI" id="CHEBI:15377"/>
        <dbReference type="ChEBI" id="CHEBI:15378"/>
        <dbReference type="ChEBI" id="CHEBI:30616"/>
        <dbReference type="ChEBI" id="CHEBI:43474"/>
        <dbReference type="ChEBI" id="CHEBI:456216"/>
        <dbReference type="EC" id="5.6.2.4"/>
    </reaction>
</comment>
<sequence length="1206" mass="140292">MKNRNLEFFQLDPYDFPLNGERLIEASAGTGKTYTIVLLYLRLLLGVGQQNSFFRPLTVEEILVVTFTEASTKELRSRIFHNIHQMRIACIRNGIGFESTSIYLKLLPFILDKELAIQLLLDAERKIDKAAIYTIHGFCKRVLMHNAFESGMLFEPYIIKDENILQQQACIDFWRCNYYLLDYSLSKFINNEWSSPTALLNEIKPYLQGDIPIFIHHSIQYQSIQQCYKHFINMIEIVKNLWILNSDIILDLISNSAVNKHTYNKRNLDTWFININKWARSVTLDYKNPKELYRFSQSYLIKQTLTDNVPEHEVFLAIDNLLEKSSILRNFFIFKAIIDIRQIIIKKKQLYGAIGFDDLLNNLDQALHASNGEKLANIIRNRYPFVMIDEFQDTNSRQYKIFNRIYHGYNKCGIVFIGDPKQAIYGFRGADIFAYLKAKKNIKFHYTLDINWRSSANMISAVNQLFNLVKNPFIFEQIPFHKICSSIFNKDLAFIYKTKKLSALNFFYLDKSTVSILEYQQIMAAKCASEICNWLQDSKNGTTWLYRDAIKKSVKATDIMVLVRTRYEGTMIENALSKCNIPSVFLSKQESVFSTNEANDLLLLLQGILSPEKDLTLRCALATSLIGLSAEDLEKLNSDENQLAIFIEEFANYLLLWQTHGIASVLRAIMVNHKIAENLVMDNIDGEKRLINFMHLGELLQEAELQLNNEYALVNWLSRQIKQPNPKLENQQIRLKNDEDIVSISTIHKSKGLEYPIVCLPFACQFSEQKSISFHDRENFQMYVDLTKQSENIKSSSEECLSEDLRLLYVALTRSIYHCSIGIAPLIKRNRSKKKVNTDVHKSALGYLLQQGKAGNADLLRDALNSLINENINVIPFDGINLYPWYHQKNKSYDLLAKNFTGYIQKNWRVTSYSGLIYNEKYPLSDHLAVNNVINIDSINIKIDIQYLMPKINNESLDDDFVVQSKIQEKSIHTFPRGPKAGTFLHSILSLSSFNQYPKEDWLAEKLEQSGFSTDWVDVLKIWLINIFNAPILQNNFSLSKITSKYKVNEMEFHLPIEKLLHPSALDRLTHQYDYLSKLCSPFNFEPVIGILNGFIDLVFIWQDKFYLLDYKSNWLGKKSQSYSPDNIQKVMVKSRYDLQYQLYTLALNRYLENRIPNYNYQKHFGGIIYFFLRGIDVNNPNYGIYYTIPSYELIQKLDDLFSSIN</sequence>
<comment type="domain">
    <text evidence="15">The C-terminal domain has nuclease activity and interacts with RecD. It interacts with RecA, facilitating its loading onto ssDNA.</text>
</comment>
<feature type="binding site" evidence="15">
    <location>
        <position position="1097"/>
    </location>
    <ligand>
        <name>Mg(2+)</name>
        <dbReference type="ChEBI" id="CHEBI:18420"/>
    </ligand>
</feature>
<protein>
    <recommendedName>
        <fullName evidence="15">RecBCD enzyme subunit RecB</fullName>
        <ecNumber evidence="15">3.1.11.5</ecNumber>
        <ecNumber evidence="15">5.6.2.4</ecNumber>
    </recommendedName>
    <alternativeName>
        <fullName evidence="15">DNA 3'-5' helicase subunit RecB</fullName>
    </alternativeName>
    <alternativeName>
        <fullName evidence="15">Exonuclease V subunit RecB</fullName>
        <shortName evidence="15">ExoV subunit RecB</shortName>
    </alternativeName>
    <alternativeName>
        <fullName evidence="15">Helicase/nuclease RecBCD subunit RecB</fullName>
    </alternativeName>
</protein>
<evidence type="ECO:0000256" key="7">
    <source>
        <dbReference type="ARBA" id="ARBA00022839"/>
    </source>
</evidence>
<evidence type="ECO:0000256" key="13">
    <source>
        <dbReference type="ARBA" id="ARBA00034617"/>
    </source>
</evidence>
<keyword evidence="2 15" id="KW-0479">Metal-binding</keyword>
<dbReference type="InterPro" id="IPR027417">
    <property type="entry name" value="P-loop_NTPase"/>
</dbReference>
<dbReference type="PROSITE" id="PS51217">
    <property type="entry name" value="UVRD_HELICASE_CTER"/>
    <property type="match status" value="1"/>
</dbReference>
<dbReference type="GO" id="GO:0005829">
    <property type="term" value="C:cytosol"/>
    <property type="evidence" value="ECO:0007669"/>
    <property type="project" value="TreeGrafter"/>
</dbReference>
<accession>A0A0X9VMM9</accession>
<keyword evidence="6 15" id="KW-0347">Helicase</keyword>
<dbReference type="HAMAP" id="MF_01485">
    <property type="entry name" value="RecB"/>
    <property type="match status" value="1"/>
</dbReference>
<comment type="catalytic activity">
    <reaction evidence="13 15">
        <text>Couples ATP hydrolysis with the unwinding of duplex DNA by translocating in the 3'-5' direction.</text>
        <dbReference type="EC" id="5.6.2.4"/>
    </reaction>
</comment>
<evidence type="ECO:0000256" key="14">
    <source>
        <dbReference type="ARBA" id="ARBA00048988"/>
    </source>
</evidence>
<dbReference type="EC" id="3.1.11.5" evidence="15"/>
<evidence type="ECO:0000256" key="1">
    <source>
        <dbReference type="ARBA" id="ARBA00022722"/>
    </source>
</evidence>
<evidence type="ECO:0000256" key="8">
    <source>
        <dbReference type="ARBA" id="ARBA00022840"/>
    </source>
</evidence>
<dbReference type="PROSITE" id="PS51198">
    <property type="entry name" value="UVRD_HELICASE_ATP_BIND"/>
    <property type="match status" value="1"/>
</dbReference>
<feature type="region of interest" description="Nuclease activity, interacts with RecD and RecA" evidence="15">
    <location>
        <begin position="907"/>
        <end position="1206"/>
    </location>
</feature>
<dbReference type="SUPFAM" id="SSF52980">
    <property type="entry name" value="Restriction endonuclease-like"/>
    <property type="match status" value="1"/>
</dbReference>
<evidence type="ECO:0000259" key="18">
    <source>
        <dbReference type="PROSITE" id="PS51217"/>
    </source>
</evidence>
<dbReference type="STRING" id="634113.AUT07_00414"/>
<keyword evidence="5 15" id="KW-0378">Hydrolase</keyword>
<dbReference type="KEGG" id="asy:AUT07_00414"/>
<comment type="domain">
    <text evidence="15">The N-terminal DNA-binding domain is a ssDNA-dependent ATPase and has ATP-dependent 3'-5' helicase function. This domain interacts with RecC.</text>
</comment>
<feature type="binding site" evidence="15">
    <location>
        <position position="986"/>
    </location>
    <ligand>
        <name>Mg(2+)</name>
        <dbReference type="ChEBI" id="CHEBI:18420"/>
    </ligand>
</feature>
<dbReference type="GO" id="GO:0008854">
    <property type="term" value="F:exodeoxyribonuclease V activity"/>
    <property type="evidence" value="ECO:0007669"/>
    <property type="project" value="UniProtKB-EC"/>
</dbReference>
<evidence type="ECO:0000256" key="10">
    <source>
        <dbReference type="ARBA" id="ARBA00023125"/>
    </source>
</evidence>
<evidence type="ECO:0000256" key="5">
    <source>
        <dbReference type="ARBA" id="ARBA00022801"/>
    </source>
</evidence>
<dbReference type="InterPro" id="IPR014016">
    <property type="entry name" value="UvrD-like_ATP-bd"/>
</dbReference>
<comment type="similarity">
    <text evidence="15">Belongs to the helicase family. UvrD subfamily.</text>
</comment>
<dbReference type="PATRIC" id="fig|634113.3.peg.398"/>
<keyword evidence="3 15" id="KW-0547">Nucleotide-binding</keyword>
<feature type="domain" description="UvrD-like helicase C-terminal" evidence="18">
    <location>
        <begin position="485"/>
        <end position="752"/>
    </location>
</feature>
<dbReference type="GO" id="GO:0043138">
    <property type="term" value="F:3'-5' DNA helicase activity"/>
    <property type="evidence" value="ECO:0007669"/>
    <property type="project" value="UniProtKB-UniRule"/>
</dbReference>
<dbReference type="GO" id="GO:0016887">
    <property type="term" value="F:ATP hydrolysis activity"/>
    <property type="evidence" value="ECO:0007669"/>
    <property type="project" value="RHEA"/>
</dbReference>
<keyword evidence="1 15" id="KW-0540">Nuclease</keyword>
<dbReference type="NCBIfam" id="TIGR00609">
    <property type="entry name" value="recB"/>
    <property type="match status" value="1"/>
</dbReference>
<dbReference type="AlphaFoldDB" id="A0A0X9VMM9"/>
<evidence type="ECO:0000259" key="17">
    <source>
        <dbReference type="PROSITE" id="PS51198"/>
    </source>
</evidence>
<comment type="cofactor">
    <cofactor evidence="15">
        <name>Mg(2+)</name>
        <dbReference type="ChEBI" id="CHEBI:18420"/>
    </cofactor>
    <text evidence="15">Binds 1 Mg(2+) ion per subunit.</text>
</comment>
<evidence type="ECO:0000256" key="15">
    <source>
        <dbReference type="HAMAP-Rule" id="MF_01485"/>
    </source>
</evidence>
<dbReference type="GO" id="GO:0000724">
    <property type="term" value="P:double-strand break repair via homologous recombination"/>
    <property type="evidence" value="ECO:0007669"/>
    <property type="project" value="UniProtKB-UniRule"/>
</dbReference>
<keyword evidence="7 15" id="KW-0269">Exonuclease</keyword>
<evidence type="ECO:0000256" key="12">
    <source>
        <dbReference type="ARBA" id="ARBA00023235"/>
    </source>
</evidence>
<keyword evidence="20" id="KW-1185">Reference proteome</keyword>
<feature type="region of interest" description="DNA-binding and helicase activity, interacts with RecC" evidence="15">
    <location>
        <begin position="1"/>
        <end position="851"/>
    </location>
</feature>
<keyword evidence="4 15" id="KW-0227">DNA damage</keyword>
<dbReference type="GO" id="GO:0000287">
    <property type="term" value="F:magnesium ion binding"/>
    <property type="evidence" value="ECO:0007669"/>
    <property type="project" value="UniProtKB-UniRule"/>
</dbReference>
<keyword evidence="12 15" id="KW-0413">Isomerase</keyword>
<dbReference type="OrthoDB" id="9810135at2"/>
<dbReference type="InterPro" id="IPR004586">
    <property type="entry name" value="RecB"/>
</dbReference>
<dbReference type="Gene3D" id="3.90.320.10">
    <property type="match status" value="1"/>
</dbReference>
<proteinExistence type="inferred from homology"/>
<comment type="miscellaneous">
    <text evidence="15">In the RecBCD complex, RecB has a slow 3'-5' helicase, an exonuclease activity and loads RecA onto ssDNA, RecD has a fast 5'-3' helicase activity, while RecC stimulates the ATPase and processivity of the RecB helicase and contributes to recognition of the Chi site.</text>
</comment>
<keyword evidence="9 15" id="KW-0460">Magnesium</keyword>
<dbReference type="CDD" id="cd22352">
    <property type="entry name" value="RecB_C-like"/>
    <property type="match status" value="1"/>
</dbReference>
<dbReference type="EC" id="5.6.2.4" evidence="15"/>
<dbReference type="GO" id="GO:0009338">
    <property type="term" value="C:exodeoxyribonuclease V complex"/>
    <property type="evidence" value="ECO:0007669"/>
    <property type="project" value="TreeGrafter"/>
</dbReference>
<dbReference type="GO" id="GO:0005524">
    <property type="term" value="F:ATP binding"/>
    <property type="evidence" value="ECO:0007669"/>
    <property type="project" value="UniProtKB-UniRule"/>
</dbReference>
<dbReference type="Pfam" id="PF13361">
    <property type="entry name" value="UvrD_C"/>
    <property type="match status" value="1"/>
</dbReference>
<keyword evidence="10 15" id="KW-0238">DNA-binding</keyword>
<keyword evidence="11 15" id="KW-0234">DNA repair</keyword>
<dbReference type="Proteomes" id="UP000069926">
    <property type="component" value="Chromosome"/>
</dbReference>
<comment type="function">
    <text evidence="15">A helicase/nuclease that prepares dsDNA breaks (DSB) for recombinational DNA repair. Binds to DSBs and unwinds DNA via a highly rapid and processive ATP-dependent bidirectional helicase activity. Unwinds dsDNA until it encounters a Chi (crossover hotspot instigator) sequence from the 3' direction. Cuts ssDNA a few nucleotides 3' to the Chi site. The properties and activities of the enzyme are changed at Chi. The Chi-altered holoenzyme produces a long 3'-ssDNA overhang and facilitates RecA-binding to the ssDNA for homologous DNA recombination and repair. Holoenzyme degrades any linearized DNA that is unable to undergo homologous recombination. In the holoenzyme this subunit contributes ATPase, 3'-5' helicase, exonuclease activity and loads RecA onto ssDNA.</text>
</comment>
<dbReference type="Gene3D" id="3.40.50.300">
    <property type="entry name" value="P-loop containing nucleotide triphosphate hydrolases"/>
    <property type="match status" value="2"/>
</dbReference>
<reference evidence="19 20" key="1">
    <citation type="submission" date="2016-01" db="EMBL/GenBank/DDBJ databases">
        <title>Genome sequence of Ca. Arsenophonus lipopteni, the exclusive symbiont of a blood sucking fly Lipoptena cervi (Diptera: Hippoboscidae).</title>
        <authorList>
            <person name="Novakova E."/>
            <person name="Hypsa V."/>
            <person name="Nguyen P."/>
            <person name="Husnik F."/>
            <person name="Darby A.C."/>
        </authorList>
    </citation>
    <scope>NUCLEOTIDE SEQUENCE [LARGE SCALE GENOMIC DNA]</scope>
    <source>
        <strain evidence="19 20">CB</strain>
    </source>
</reference>
<dbReference type="EMBL" id="CP013920">
    <property type="protein sequence ID" value="AMA64986.1"/>
    <property type="molecule type" value="Genomic_DNA"/>
</dbReference>
<comment type="catalytic activity">
    <reaction evidence="15">
        <text>Exonucleolytic cleavage (in the presence of ATP) in either 5'- to 3'- or 3'- to 5'-direction to yield 5'-phosphooligonucleotides.</text>
        <dbReference type="EC" id="3.1.11.5"/>
    </reaction>
</comment>
<feature type="binding site" evidence="16">
    <location>
        <begin position="26"/>
        <end position="33"/>
    </location>
    <ligand>
        <name>ATP</name>
        <dbReference type="ChEBI" id="CHEBI:30616"/>
    </ligand>
</feature>
<evidence type="ECO:0000256" key="6">
    <source>
        <dbReference type="ARBA" id="ARBA00022806"/>
    </source>
</evidence>
<evidence type="ECO:0000313" key="19">
    <source>
        <dbReference type="EMBL" id="AMA64986.1"/>
    </source>
</evidence>
<evidence type="ECO:0000256" key="2">
    <source>
        <dbReference type="ARBA" id="ARBA00022723"/>
    </source>
</evidence>
<dbReference type="Gene3D" id="1.10.3170.10">
    <property type="entry name" value="Recbcd, chain B, domain 2"/>
    <property type="match status" value="1"/>
</dbReference>
<dbReference type="InterPro" id="IPR000212">
    <property type="entry name" value="DNA_helicase_UvrD/REP"/>
</dbReference>
<comment type="subunit">
    <text evidence="15">Heterotrimer of RecB, RecC and RecD. All subunits contribute to DNA-binding. Interacts with RecA.</text>
</comment>
<feature type="active site" description="For nuclease activity" evidence="15">
    <location>
        <position position="1110"/>
    </location>
</feature>
<dbReference type="PANTHER" id="PTHR11070">
    <property type="entry name" value="UVRD / RECB / PCRA DNA HELICASE FAMILY MEMBER"/>
    <property type="match status" value="1"/>
</dbReference>
<feature type="domain" description="UvrD-like helicase ATP-binding" evidence="17">
    <location>
        <begin position="5"/>
        <end position="455"/>
    </location>
</feature>
<evidence type="ECO:0000256" key="11">
    <source>
        <dbReference type="ARBA" id="ARBA00023204"/>
    </source>
</evidence>
<dbReference type="Pfam" id="PF00580">
    <property type="entry name" value="UvrD-helicase"/>
    <property type="match status" value="1"/>
</dbReference>
<keyword evidence="8 15" id="KW-0067">ATP-binding</keyword>
<dbReference type="InterPro" id="IPR011335">
    <property type="entry name" value="Restrct_endonuc-II-like"/>
</dbReference>
<dbReference type="InterPro" id="IPR014017">
    <property type="entry name" value="DNA_helicase_UvrD-like_C"/>
</dbReference>
<evidence type="ECO:0000256" key="3">
    <source>
        <dbReference type="ARBA" id="ARBA00022741"/>
    </source>
</evidence>
<name>A0A0X9VMM9_9GAMM</name>
<organism evidence="19 20">
    <name type="scientific">Candidatus Arsenophonus lipoptenae</name>
    <dbReference type="NCBI Taxonomy" id="634113"/>
    <lineage>
        <taxon>Bacteria</taxon>
        <taxon>Pseudomonadati</taxon>
        <taxon>Pseudomonadota</taxon>
        <taxon>Gammaproteobacteria</taxon>
        <taxon>Enterobacterales</taxon>
        <taxon>Morganellaceae</taxon>
        <taxon>Arsenophonus</taxon>
    </lineage>
</organism>
<evidence type="ECO:0000256" key="4">
    <source>
        <dbReference type="ARBA" id="ARBA00022763"/>
    </source>
</evidence>
<dbReference type="PANTHER" id="PTHR11070:SF23">
    <property type="entry name" value="RECBCD ENZYME SUBUNIT RECB"/>
    <property type="match status" value="1"/>
</dbReference>
<gene>
    <name evidence="15 19" type="primary">recB</name>
    <name evidence="19" type="ORF">AUT07_00414</name>
</gene>
<dbReference type="InterPro" id="IPR011604">
    <property type="entry name" value="PDDEXK-like_dom_sf"/>
</dbReference>
<dbReference type="Gene3D" id="1.10.486.10">
    <property type="entry name" value="PCRA, domain 4"/>
    <property type="match status" value="1"/>
</dbReference>
<dbReference type="RefSeq" id="WP_066283540.1">
    <property type="nucleotide sequence ID" value="NZ_CP013920.1"/>
</dbReference>
<feature type="binding site" evidence="15">
    <location>
        <position position="1110"/>
    </location>
    <ligand>
        <name>Mg(2+)</name>
        <dbReference type="ChEBI" id="CHEBI:18420"/>
    </ligand>
</feature>
<evidence type="ECO:0000256" key="16">
    <source>
        <dbReference type="PROSITE-ProRule" id="PRU00560"/>
    </source>
</evidence>
<evidence type="ECO:0000313" key="20">
    <source>
        <dbReference type="Proteomes" id="UP000069926"/>
    </source>
</evidence>
<evidence type="ECO:0000256" key="9">
    <source>
        <dbReference type="ARBA" id="ARBA00022842"/>
    </source>
</evidence>